<dbReference type="Gramene" id="ESQ30857">
    <property type="protein sequence ID" value="ESQ30857"/>
    <property type="gene ID" value="EUTSA_v10011829mg"/>
</dbReference>
<dbReference type="KEGG" id="eus:EUTSA_v10011829mg"/>
<reference evidence="1 2" key="1">
    <citation type="journal article" date="2013" name="Front. Plant Sci.">
        <title>The Reference Genome of the Halophytic Plant Eutrema salsugineum.</title>
        <authorList>
            <person name="Yang R."/>
            <person name="Jarvis D.E."/>
            <person name="Chen H."/>
            <person name="Beilstein M.A."/>
            <person name="Grimwood J."/>
            <person name="Jenkins J."/>
            <person name="Shu S."/>
            <person name="Prochnik S."/>
            <person name="Xin M."/>
            <person name="Ma C."/>
            <person name="Schmutz J."/>
            <person name="Wing R.A."/>
            <person name="Mitchell-Olds T."/>
            <person name="Schumaker K.S."/>
            <person name="Wang X."/>
        </authorList>
    </citation>
    <scope>NUCLEOTIDE SEQUENCE [LARGE SCALE GENOMIC DNA]</scope>
</reference>
<accession>V4KLP9</accession>
<dbReference type="EMBL" id="KI517809">
    <property type="protein sequence ID" value="ESQ30857.1"/>
    <property type="molecule type" value="Genomic_DNA"/>
</dbReference>
<evidence type="ECO:0000313" key="2">
    <source>
        <dbReference type="Proteomes" id="UP000030689"/>
    </source>
</evidence>
<sequence length="168" mass="18434">MATSPVSPLTSQLNHEAVNPKSVLPKSPFMSGSKLFSSNMPCSTVPRRTRRLNCFASAKDMSFDHIPKLFRGDNLKDGVMQNFKNVPQAHEAIDYGIAEKIADSQDSSFEKRGDQKSMSRRQLMTCFCLSPALINNAYTFVSVQNAAALDKKPGVCRNCQGIGAVLCK</sequence>
<dbReference type="Proteomes" id="UP000030689">
    <property type="component" value="Unassembled WGS sequence"/>
</dbReference>
<protein>
    <submittedName>
        <fullName evidence="1">Uncharacterized protein</fullName>
    </submittedName>
</protein>
<organism evidence="1 2">
    <name type="scientific">Eutrema salsugineum</name>
    <name type="common">Saltwater cress</name>
    <name type="synonym">Sisymbrium salsugineum</name>
    <dbReference type="NCBI Taxonomy" id="72664"/>
    <lineage>
        <taxon>Eukaryota</taxon>
        <taxon>Viridiplantae</taxon>
        <taxon>Streptophyta</taxon>
        <taxon>Embryophyta</taxon>
        <taxon>Tracheophyta</taxon>
        <taxon>Spermatophyta</taxon>
        <taxon>Magnoliopsida</taxon>
        <taxon>eudicotyledons</taxon>
        <taxon>Gunneridae</taxon>
        <taxon>Pentapetalae</taxon>
        <taxon>rosids</taxon>
        <taxon>malvids</taxon>
        <taxon>Brassicales</taxon>
        <taxon>Brassicaceae</taxon>
        <taxon>Eutremeae</taxon>
        <taxon>Eutrema</taxon>
    </lineage>
</organism>
<name>V4KLP9_EUTSA</name>
<evidence type="ECO:0000313" key="1">
    <source>
        <dbReference type="EMBL" id="ESQ30857.1"/>
    </source>
</evidence>
<proteinExistence type="predicted"/>
<dbReference type="AlphaFoldDB" id="V4KLP9"/>
<dbReference type="STRING" id="72664.V4KLP9"/>
<gene>
    <name evidence="1" type="ORF">EUTSA_v10011829mg</name>
</gene>
<keyword evidence="2" id="KW-1185">Reference proteome</keyword>
<dbReference type="OrthoDB" id="513375at2759"/>
<dbReference type="eggNOG" id="KOG0840">
    <property type="taxonomic scope" value="Eukaryota"/>
</dbReference>